<sequence length="164" mass="18167">MSDLQGHDASLVAGDREKQKALDQFFSHPFSSDEAFQLGLSGILAHESMNGKSDKERSELILKSKLFYFNRTIGQNLTLEDVQARSTADLQTPQSGDEYARTSSESQDGEMRTLTFSELKSLIEQGKTENIPNNKVIPDTLNDGTPSQSIAPVRMKPWEVASQS</sequence>
<feature type="compositionally biased region" description="Polar residues" evidence="1">
    <location>
        <begin position="86"/>
        <end position="106"/>
    </location>
</feature>
<accession>A0A0C9W9Z0</accession>
<reference evidence="4 5" key="1">
    <citation type="submission" date="2014-04" db="EMBL/GenBank/DDBJ databases">
        <title>Evolutionary Origins and Diversification of the Mycorrhizal Mutualists.</title>
        <authorList>
            <consortium name="DOE Joint Genome Institute"/>
            <consortium name="Mycorrhizal Genomics Consortium"/>
            <person name="Kohler A."/>
            <person name="Kuo A."/>
            <person name="Nagy L.G."/>
            <person name="Floudas D."/>
            <person name="Copeland A."/>
            <person name="Barry K.W."/>
            <person name="Cichocki N."/>
            <person name="Veneault-Fourrey C."/>
            <person name="LaButti K."/>
            <person name="Lindquist E.A."/>
            <person name="Lipzen A."/>
            <person name="Lundell T."/>
            <person name="Morin E."/>
            <person name="Murat C."/>
            <person name="Riley R."/>
            <person name="Ohm R."/>
            <person name="Sun H."/>
            <person name="Tunlid A."/>
            <person name="Henrissat B."/>
            <person name="Grigoriev I.V."/>
            <person name="Hibbett D.S."/>
            <person name="Martin F."/>
        </authorList>
    </citation>
    <scope>NUCLEOTIDE SEQUENCE [LARGE SCALE GENOMIC DNA]</scope>
    <source>
        <strain evidence="4 5">MD-312</strain>
    </source>
</reference>
<dbReference type="AlphaFoldDB" id="A0A0C9W9Z0"/>
<feature type="domain" description="Peroxisomal membrane protein PEX14-like KPWE" evidence="2">
    <location>
        <begin position="113"/>
        <end position="159"/>
    </location>
</feature>
<dbReference type="OrthoDB" id="9936937at2759"/>
<proteinExistence type="predicted"/>
<dbReference type="InterPro" id="IPR058841">
    <property type="entry name" value="HTH_76"/>
</dbReference>
<feature type="region of interest" description="Disordered" evidence="1">
    <location>
        <begin position="125"/>
        <end position="164"/>
    </location>
</feature>
<feature type="domain" description="PEX14-like helix-turn-helix" evidence="3">
    <location>
        <begin position="20"/>
        <end position="84"/>
    </location>
</feature>
<dbReference type="Pfam" id="PF17733">
    <property type="entry name" value="KPWE_dom"/>
    <property type="match status" value="1"/>
</dbReference>
<dbReference type="InterPro" id="IPR040554">
    <property type="entry name" value="KPWE_PEX14_dom"/>
</dbReference>
<protein>
    <submittedName>
        <fullName evidence="4">Uncharacterized protein</fullName>
    </submittedName>
</protein>
<dbReference type="PANTHER" id="PTHR36855:SF1">
    <property type="entry name" value="PEROXISOME MEMBRANE ANCHOR PROTEIN PEX14P N-TERMINAL DOMAIN-CONTAINING PROTEIN"/>
    <property type="match status" value="1"/>
</dbReference>
<name>A0A0C9W9Z0_9AGAM</name>
<evidence type="ECO:0000259" key="3">
    <source>
        <dbReference type="Pfam" id="PF25871"/>
    </source>
</evidence>
<dbReference type="HOGENOM" id="CLU_070882_2_1_1"/>
<feature type="region of interest" description="Disordered" evidence="1">
    <location>
        <begin position="86"/>
        <end position="111"/>
    </location>
</feature>
<evidence type="ECO:0000256" key="1">
    <source>
        <dbReference type="SAM" id="MobiDB-lite"/>
    </source>
</evidence>
<evidence type="ECO:0000259" key="2">
    <source>
        <dbReference type="Pfam" id="PF17733"/>
    </source>
</evidence>
<dbReference type="PANTHER" id="PTHR36855">
    <property type="entry name" value="CHROMOSOME 10, WHOLE GENOME SHOTGUN SEQUENCE"/>
    <property type="match status" value="1"/>
</dbReference>
<organism evidence="4 5">
    <name type="scientific">Hydnomerulius pinastri MD-312</name>
    <dbReference type="NCBI Taxonomy" id="994086"/>
    <lineage>
        <taxon>Eukaryota</taxon>
        <taxon>Fungi</taxon>
        <taxon>Dikarya</taxon>
        <taxon>Basidiomycota</taxon>
        <taxon>Agaricomycotina</taxon>
        <taxon>Agaricomycetes</taxon>
        <taxon>Agaricomycetidae</taxon>
        <taxon>Boletales</taxon>
        <taxon>Boletales incertae sedis</taxon>
        <taxon>Leucogyrophana</taxon>
    </lineage>
</organism>
<dbReference type="Proteomes" id="UP000053820">
    <property type="component" value="Unassembled WGS sequence"/>
</dbReference>
<gene>
    <name evidence="4" type="ORF">HYDPIDRAFT_161787</name>
</gene>
<keyword evidence="5" id="KW-1185">Reference proteome</keyword>
<evidence type="ECO:0000313" key="4">
    <source>
        <dbReference type="EMBL" id="KIJ59867.1"/>
    </source>
</evidence>
<dbReference type="EMBL" id="KN839879">
    <property type="protein sequence ID" value="KIJ59867.1"/>
    <property type="molecule type" value="Genomic_DNA"/>
</dbReference>
<dbReference type="Pfam" id="PF25871">
    <property type="entry name" value="HTH_76"/>
    <property type="match status" value="1"/>
</dbReference>
<evidence type="ECO:0000313" key="5">
    <source>
        <dbReference type="Proteomes" id="UP000053820"/>
    </source>
</evidence>